<reference evidence="2" key="1">
    <citation type="submission" date="2023-04" db="EMBL/GenBank/DDBJ databases">
        <authorList>
            <person name="Vijverberg K."/>
            <person name="Xiong W."/>
            <person name="Schranz E."/>
        </authorList>
    </citation>
    <scope>NUCLEOTIDE SEQUENCE</scope>
</reference>
<gene>
    <name evidence="2" type="ORF">LSALG_LOCUS35703</name>
</gene>
<name>A0AA36EKM7_LACSI</name>
<protein>
    <submittedName>
        <fullName evidence="2">Uncharacterized protein</fullName>
    </submittedName>
</protein>
<organism evidence="2 3">
    <name type="scientific">Lactuca saligna</name>
    <name type="common">Willowleaf lettuce</name>
    <dbReference type="NCBI Taxonomy" id="75948"/>
    <lineage>
        <taxon>Eukaryota</taxon>
        <taxon>Viridiplantae</taxon>
        <taxon>Streptophyta</taxon>
        <taxon>Embryophyta</taxon>
        <taxon>Tracheophyta</taxon>
        <taxon>Spermatophyta</taxon>
        <taxon>Magnoliopsida</taxon>
        <taxon>eudicotyledons</taxon>
        <taxon>Gunneridae</taxon>
        <taxon>Pentapetalae</taxon>
        <taxon>asterids</taxon>
        <taxon>campanulids</taxon>
        <taxon>Asterales</taxon>
        <taxon>Asteraceae</taxon>
        <taxon>Cichorioideae</taxon>
        <taxon>Cichorieae</taxon>
        <taxon>Lactucinae</taxon>
        <taxon>Lactuca</taxon>
    </lineage>
</organism>
<keyword evidence="3" id="KW-1185">Reference proteome</keyword>
<feature type="region of interest" description="Disordered" evidence="1">
    <location>
        <begin position="401"/>
        <end position="421"/>
    </location>
</feature>
<feature type="region of interest" description="Disordered" evidence="1">
    <location>
        <begin position="71"/>
        <end position="90"/>
    </location>
</feature>
<dbReference type="AlphaFoldDB" id="A0AA36EKM7"/>
<evidence type="ECO:0000313" key="2">
    <source>
        <dbReference type="EMBL" id="CAI9296860.1"/>
    </source>
</evidence>
<feature type="region of interest" description="Disordered" evidence="1">
    <location>
        <begin position="282"/>
        <end position="313"/>
    </location>
</feature>
<feature type="compositionally biased region" description="Polar residues" evidence="1">
    <location>
        <begin position="282"/>
        <end position="295"/>
    </location>
</feature>
<feature type="compositionally biased region" description="Basic residues" evidence="1">
    <location>
        <begin position="71"/>
        <end position="82"/>
    </location>
</feature>
<evidence type="ECO:0000256" key="1">
    <source>
        <dbReference type="SAM" id="MobiDB-lite"/>
    </source>
</evidence>
<accession>A0AA36EKM7</accession>
<evidence type="ECO:0000313" key="3">
    <source>
        <dbReference type="Proteomes" id="UP001177003"/>
    </source>
</evidence>
<dbReference type="EMBL" id="OX465084">
    <property type="protein sequence ID" value="CAI9296860.1"/>
    <property type="molecule type" value="Genomic_DNA"/>
</dbReference>
<proteinExistence type="predicted"/>
<sequence length="486" mass="53376">MEGISQECGKYQCRRWKVVEDNSDEFPSVGRILDGMLKKVDSSNSVLQAYLKTINPSVETGILLSRIAKGPFKRSRSSKKKPKDTTGAIKPDAPLKEVVHSKTGVFKRLKKMAHRSQSSSDKYPSFLSIYGSKTHVTRKKVVTREVPVPISLSSKKQQVKDMAKHILRKQKKKLRKLVLNDESTKDEVLQDPPVTTSQVDTSNIEMIVVSSSVSQPERIIVSLPLTTNVETTLSQGTPIIVSLTFETSTIDTTITLPPFVTTPLDTHSPTSENIINQPVTSLFSSQSTDPPINTTEAHHSSDDDENIFGGTFGDIQFDPKEEEIPDNLILTGKQFKILNQKLNSLLQIQADRGRKHSPGSSPLITKEYLSQKFLLFEANLNKQLAPLSQLASILPKNSPPVVTGVQGGERTSVGEGASGKSGEEAKVVGKVFTTNIPLTNPFISKADPVISTVTTTRQVLKGRVIGSSCHTPKPEWRKHSGVDDFT</sequence>
<dbReference type="Proteomes" id="UP001177003">
    <property type="component" value="Chromosome 8"/>
</dbReference>